<feature type="chain" id="PRO_5026902522" evidence="3">
    <location>
        <begin position="25"/>
        <end position="825"/>
    </location>
</feature>
<feature type="region of interest" description="Disordered" evidence="2">
    <location>
        <begin position="211"/>
        <end position="325"/>
    </location>
</feature>
<feature type="region of interest" description="Disordered" evidence="2">
    <location>
        <begin position="462"/>
        <end position="657"/>
    </location>
</feature>
<feature type="compositionally biased region" description="Pro residues" evidence="2">
    <location>
        <begin position="640"/>
        <end position="657"/>
    </location>
</feature>
<feature type="compositionally biased region" description="Low complexity" evidence="2">
    <location>
        <begin position="709"/>
        <end position="722"/>
    </location>
</feature>
<feature type="compositionally biased region" description="Pro residues" evidence="2">
    <location>
        <begin position="262"/>
        <end position="276"/>
    </location>
</feature>
<dbReference type="PROSITE" id="PS51670">
    <property type="entry name" value="SHKT"/>
    <property type="match status" value="2"/>
</dbReference>
<dbReference type="AlphaFoldDB" id="A0A6J8DWI3"/>
<feature type="compositionally biased region" description="Low complexity" evidence="2">
    <location>
        <begin position="403"/>
        <end position="439"/>
    </location>
</feature>
<organism evidence="5 6">
    <name type="scientific">Mytilus coruscus</name>
    <name type="common">Sea mussel</name>
    <dbReference type="NCBI Taxonomy" id="42192"/>
    <lineage>
        <taxon>Eukaryota</taxon>
        <taxon>Metazoa</taxon>
        <taxon>Spiralia</taxon>
        <taxon>Lophotrochozoa</taxon>
        <taxon>Mollusca</taxon>
        <taxon>Bivalvia</taxon>
        <taxon>Autobranchia</taxon>
        <taxon>Pteriomorphia</taxon>
        <taxon>Mytilida</taxon>
        <taxon>Mytiloidea</taxon>
        <taxon>Mytilidae</taxon>
        <taxon>Mytilinae</taxon>
        <taxon>Mytilus</taxon>
    </lineage>
</organism>
<comment type="caution">
    <text evidence="1">Lacks conserved residue(s) required for the propagation of feature annotation.</text>
</comment>
<feature type="compositionally biased region" description="Low complexity" evidence="2">
    <location>
        <begin position="245"/>
        <end position="255"/>
    </location>
</feature>
<feature type="region of interest" description="Disordered" evidence="2">
    <location>
        <begin position="338"/>
        <end position="440"/>
    </location>
</feature>
<feature type="domain" description="ShKT" evidence="4">
    <location>
        <begin position="793"/>
        <end position="824"/>
    </location>
</feature>
<evidence type="ECO:0000259" key="4">
    <source>
        <dbReference type="PROSITE" id="PS51670"/>
    </source>
</evidence>
<gene>
    <name evidence="5" type="ORF">MCOR_45900</name>
</gene>
<dbReference type="OrthoDB" id="10250153at2759"/>
<dbReference type="SUPFAM" id="SSF55797">
    <property type="entry name" value="PR-1-like"/>
    <property type="match status" value="1"/>
</dbReference>
<dbReference type="Pfam" id="PF00188">
    <property type="entry name" value="CAP"/>
    <property type="match status" value="1"/>
</dbReference>
<dbReference type="InterPro" id="IPR003582">
    <property type="entry name" value="ShKT_dom"/>
</dbReference>
<dbReference type="SMART" id="SM00254">
    <property type="entry name" value="ShKT"/>
    <property type="match status" value="2"/>
</dbReference>
<feature type="region of interest" description="Disordered" evidence="2">
    <location>
        <begin position="709"/>
        <end position="752"/>
    </location>
</feature>
<accession>A0A6J8DWI3</accession>
<feature type="compositionally biased region" description="Polar residues" evidence="2">
    <location>
        <begin position="299"/>
        <end position="308"/>
    </location>
</feature>
<name>A0A6J8DWI3_MYTCO</name>
<dbReference type="InterPro" id="IPR014044">
    <property type="entry name" value="CAP_dom"/>
</dbReference>
<evidence type="ECO:0000313" key="6">
    <source>
        <dbReference type="Proteomes" id="UP000507470"/>
    </source>
</evidence>
<feature type="compositionally biased region" description="Pro residues" evidence="2">
    <location>
        <begin position="215"/>
        <end position="225"/>
    </location>
</feature>
<dbReference type="PANTHER" id="PTHR10334">
    <property type="entry name" value="CYSTEINE-RICH SECRETORY PROTEIN-RELATED"/>
    <property type="match status" value="1"/>
</dbReference>
<dbReference type="InterPro" id="IPR001283">
    <property type="entry name" value="CRISP-related"/>
</dbReference>
<feature type="compositionally biased region" description="Low complexity" evidence="2">
    <location>
        <begin position="463"/>
        <end position="483"/>
    </location>
</feature>
<feature type="compositionally biased region" description="Low complexity" evidence="2">
    <location>
        <begin position="491"/>
        <end position="508"/>
    </location>
</feature>
<evidence type="ECO:0000256" key="3">
    <source>
        <dbReference type="SAM" id="SignalP"/>
    </source>
</evidence>
<feature type="signal peptide" evidence="3">
    <location>
        <begin position="1"/>
        <end position="24"/>
    </location>
</feature>
<dbReference type="Proteomes" id="UP000507470">
    <property type="component" value="Unassembled WGS sequence"/>
</dbReference>
<dbReference type="Pfam" id="PF01549">
    <property type="entry name" value="ShK"/>
    <property type="match status" value="2"/>
</dbReference>
<keyword evidence="6" id="KW-1185">Reference proteome</keyword>
<feature type="domain" description="ShKT" evidence="4">
    <location>
        <begin position="662"/>
        <end position="693"/>
    </location>
</feature>
<feature type="compositionally biased region" description="Basic residues" evidence="2">
    <location>
        <begin position="733"/>
        <end position="745"/>
    </location>
</feature>
<feature type="compositionally biased region" description="Polar residues" evidence="2">
    <location>
        <begin position="348"/>
        <end position="372"/>
    </location>
</feature>
<dbReference type="InterPro" id="IPR035940">
    <property type="entry name" value="CAP_sf"/>
</dbReference>
<protein>
    <submittedName>
        <fullName evidence="5">PI16</fullName>
    </submittedName>
</protein>
<feature type="compositionally biased region" description="Polar residues" evidence="2">
    <location>
        <begin position="385"/>
        <end position="402"/>
    </location>
</feature>
<dbReference type="EMBL" id="CACVKT020008119">
    <property type="protein sequence ID" value="CAC5412934.1"/>
    <property type="molecule type" value="Genomic_DNA"/>
</dbReference>
<evidence type="ECO:0000256" key="1">
    <source>
        <dbReference type="PROSITE-ProRule" id="PRU01005"/>
    </source>
</evidence>
<evidence type="ECO:0000313" key="5">
    <source>
        <dbReference type="EMBL" id="CAC5412934.1"/>
    </source>
</evidence>
<feature type="compositionally biased region" description="Low complexity" evidence="2">
    <location>
        <begin position="515"/>
        <end position="556"/>
    </location>
</feature>
<proteinExistence type="predicted"/>
<dbReference type="Gene3D" id="3.40.33.10">
    <property type="entry name" value="CAP"/>
    <property type="match status" value="1"/>
</dbReference>
<dbReference type="PRINTS" id="PR00837">
    <property type="entry name" value="V5TPXLIKE"/>
</dbReference>
<keyword evidence="3" id="KW-0732">Signal</keyword>
<sequence>MYIINKWSALLTVVGSLSFHTTDAQIRPGGKMTPKFINTILKLHNDYRRSEGASNMKQLASIRWSRKLQNDAQAWAGKCRYAHAYGKWGENVFKAESFLPDDVLIERAVNEWYFEKMSWKFTPDCSEACHYTQVVWAESEEIGCAFKRCTTLFLTEEFIPNGWMLVCYYNPQGNIIGQMPYTHGKPCSTCKQGYTCSRKLCGKGAVVGRYMPHNNPRPKPTPRVNPRPQANRHKSGPNAPPPPAYRYQPAANQPPRTAAYQPPRPAAHPPRQPAHPPRQQLHPARQPAPHNTRAPVRQYQAQPMQQSYPSQKRANPPPPQPQATAQVQYISGKVLTGWMPVKTPPRSQPISHNNQTSFPSLSTPVLSGNTIIKSVKPIPTKPRQEQNPYSGGRSAPSSQSNGVQYPQPSPVQHQQQYSVQQPIQQQPQIQHQPKPSPHQLTHFKYQQPQLRPSVPVNTQQFPAHQAPKQYEQQQQPQQQVAQPAPQPYRLPQQSQHVPVQQPHQIVQSAPQPYRQPQQSQHVPVPQPQQAVQSAPQPFRQTQQYPQGVQQQYRPQPNTNQRPTAYAPQQYQNPYSVNTSNQIPNDQRGSVQPQHGYQAQGQPYHQYQGQRSPQAPAPAYPQYQEQRRPQPAHVFVDPRPIYVPPAPAPPPTTTTPPPPPPTCYDQDKNCKHWGVYCTSNPYVHDNCRMTCSTCTIPKPPIVPEKVLHTTATPTTTPRPSIVPSNPPSPITARTYHHRNPMRHPPRKTPPPPMHNNYPTTTAAYYPQTTGFNQQQAPTHVPAQGAHGVPGFGLCTDFDQRCKQWAKYCGIDEYVDDMCRLTCMRCR</sequence>
<reference evidence="5 6" key="1">
    <citation type="submission" date="2020-06" db="EMBL/GenBank/DDBJ databases">
        <authorList>
            <person name="Li R."/>
            <person name="Bekaert M."/>
        </authorList>
    </citation>
    <scope>NUCLEOTIDE SEQUENCE [LARGE SCALE GENOMIC DNA]</scope>
    <source>
        <strain evidence="6">wild</strain>
    </source>
</reference>
<dbReference type="SMART" id="SM00198">
    <property type="entry name" value="SCP"/>
    <property type="match status" value="1"/>
</dbReference>
<evidence type="ECO:0000256" key="2">
    <source>
        <dbReference type="SAM" id="MobiDB-lite"/>
    </source>
</evidence>
<feature type="compositionally biased region" description="Low complexity" evidence="2">
    <location>
        <begin position="619"/>
        <end position="631"/>
    </location>
</feature>
<feature type="compositionally biased region" description="Polar residues" evidence="2">
    <location>
        <begin position="557"/>
        <end position="611"/>
    </location>
</feature>